<keyword evidence="1" id="KW-0812">Transmembrane</keyword>
<keyword evidence="2" id="KW-0732">Signal</keyword>
<evidence type="ECO:0000256" key="2">
    <source>
        <dbReference type="SAM" id="SignalP"/>
    </source>
</evidence>
<name>A0A1H7WUC3_9BACT</name>
<sequence length="248" mass="26723">MAKKQRILFLFLTLFLLLSLSSTAWAKTVLVSSQHHSNFGIGDSGWSSFTTALTVATGNSVSFTGDFSNLSEMMSYDAIFLQARETSSTLSVAEINNITAFAATGRKVLMIGENDNWLNWNQQITAIGGGSYNYMGTYLYDTATKVVDNALTAGADNVYLPAAGVAIGGTSLYNYNFATLWGSNQNILTILDVNLESDGYWSNANNGAFTTNVAYWLADSNPVPIPPAFLLLGSGLVGLLGLRRKFSK</sequence>
<keyword evidence="4" id="KW-1185">Reference proteome</keyword>
<evidence type="ECO:0000313" key="4">
    <source>
        <dbReference type="Proteomes" id="UP000198744"/>
    </source>
</evidence>
<protein>
    <recommendedName>
        <fullName evidence="5">VPLPA-CTERM protein sorting domain-containing protein</fullName>
    </recommendedName>
</protein>
<evidence type="ECO:0000313" key="3">
    <source>
        <dbReference type="EMBL" id="SEM25122.1"/>
    </source>
</evidence>
<feature type="signal peptide" evidence="2">
    <location>
        <begin position="1"/>
        <end position="26"/>
    </location>
</feature>
<evidence type="ECO:0000256" key="1">
    <source>
        <dbReference type="SAM" id="Phobius"/>
    </source>
</evidence>
<dbReference type="Proteomes" id="UP000198744">
    <property type="component" value="Unassembled WGS sequence"/>
</dbReference>
<proteinExistence type="predicted"/>
<feature type="transmembrane region" description="Helical" evidence="1">
    <location>
        <begin position="225"/>
        <end position="242"/>
    </location>
</feature>
<gene>
    <name evidence="3" type="ORF">SAMN04489760_1087</name>
</gene>
<reference evidence="3 4" key="1">
    <citation type="submission" date="2016-10" db="EMBL/GenBank/DDBJ databases">
        <authorList>
            <person name="de Groot N.N."/>
        </authorList>
    </citation>
    <scope>NUCLEOTIDE SEQUENCE [LARGE SCALE GENOMIC DNA]</scope>
    <source>
        <strain evidence="3 4">DSM 8423</strain>
    </source>
</reference>
<dbReference type="AlphaFoldDB" id="A0A1H7WUC3"/>
<accession>A0A1H7WUC3</accession>
<keyword evidence="1" id="KW-0472">Membrane</keyword>
<keyword evidence="1" id="KW-1133">Transmembrane helix</keyword>
<dbReference type="SUPFAM" id="SSF52317">
    <property type="entry name" value="Class I glutamine amidotransferase-like"/>
    <property type="match status" value="1"/>
</dbReference>
<dbReference type="RefSeq" id="WP_139198246.1">
    <property type="nucleotide sequence ID" value="NZ_FOBS01000008.1"/>
</dbReference>
<evidence type="ECO:0008006" key="5">
    <source>
        <dbReference type="Google" id="ProtNLM"/>
    </source>
</evidence>
<dbReference type="OrthoDB" id="7155509at2"/>
<organism evidence="3 4">
    <name type="scientific">Syntrophus gentianae</name>
    <dbReference type="NCBI Taxonomy" id="43775"/>
    <lineage>
        <taxon>Bacteria</taxon>
        <taxon>Pseudomonadati</taxon>
        <taxon>Thermodesulfobacteriota</taxon>
        <taxon>Syntrophia</taxon>
        <taxon>Syntrophales</taxon>
        <taxon>Syntrophaceae</taxon>
        <taxon>Syntrophus</taxon>
    </lineage>
</organism>
<feature type="chain" id="PRO_5011668789" description="VPLPA-CTERM protein sorting domain-containing protein" evidence="2">
    <location>
        <begin position="27"/>
        <end position="248"/>
    </location>
</feature>
<dbReference type="InterPro" id="IPR029062">
    <property type="entry name" value="Class_I_gatase-like"/>
</dbReference>
<dbReference type="EMBL" id="FOBS01000008">
    <property type="protein sequence ID" value="SEM25122.1"/>
    <property type="molecule type" value="Genomic_DNA"/>
</dbReference>